<organism evidence="1 2">
    <name type="scientific">Promicromonospora thailandica</name>
    <dbReference type="NCBI Taxonomy" id="765201"/>
    <lineage>
        <taxon>Bacteria</taxon>
        <taxon>Bacillati</taxon>
        <taxon>Actinomycetota</taxon>
        <taxon>Actinomycetes</taxon>
        <taxon>Micrococcales</taxon>
        <taxon>Promicromonosporaceae</taxon>
        <taxon>Promicromonospora</taxon>
    </lineage>
</organism>
<dbReference type="EMBL" id="JAMTCS010000001">
    <property type="protein sequence ID" value="MCP2262722.1"/>
    <property type="molecule type" value="Genomic_DNA"/>
</dbReference>
<evidence type="ECO:0000313" key="1">
    <source>
        <dbReference type="EMBL" id="MCP2262722.1"/>
    </source>
</evidence>
<evidence type="ECO:0000313" key="2">
    <source>
        <dbReference type="Proteomes" id="UP001139493"/>
    </source>
</evidence>
<protein>
    <submittedName>
        <fullName evidence="1">Uncharacterized protein</fullName>
    </submittedName>
</protein>
<dbReference type="AlphaFoldDB" id="A0A9X2G021"/>
<accession>A0A9X2G021</accession>
<name>A0A9X2G021_9MICO</name>
<keyword evidence="2" id="KW-1185">Reference proteome</keyword>
<sequence>MESIIGYMIGQRLGRRLERRRNKRLRSQGKAAASIRGLPRFSNQWISGDWEVAPGRLTLWRTTARIDEINLEFRPPTRPDSWDVNPEARIYTATSNGTTIEIALLPDQSDWVIERLGVAPS</sequence>
<comment type="caution">
    <text evidence="1">The sequence shown here is derived from an EMBL/GenBank/DDBJ whole genome shotgun (WGS) entry which is preliminary data.</text>
</comment>
<reference evidence="1" key="1">
    <citation type="submission" date="2022-06" db="EMBL/GenBank/DDBJ databases">
        <title>Genomic Encyclopedia of Archaeal and Bacterial Type Strains, Phase II (KMG-II): from individual species to whole genera.</title>
        <authorList>
            <person name="Goeker M."/>
        </authorList>
    </citation>
    <scope>NUCLEOTIDE SEQUENCE</scope>
    <source>
        <strain evidence="1">DSM 26652</strain>
    </source>
</reference>
<dbReference type="Proteomes" id="UP001139493">
    <property type="component" value="Unassembled WGS sequence"/>
</dbReference>
<dbReference type="RefSeq" id="WP_253831597.1">
    <property type="nucleotide sequence ID" value="NZ_JAMTCS010000001.1"/>
</dbReference>
<gene>
    <name evidence="1" type="ORF">APR03_000045</name>
</gene>
<proteinExistence type="predicted"/>